<dbReference type="SMART" id="SM00448">
    <property type="entry name" value="REC"/>
    <property type="match status" value="1"/>
</dbReference>
<keyword evidence="10" id="KW-1185">Reference proteome</keyword>
<evidence type="ECO:0000313" key="9">
    <source>
        <dbReference type="EMBL" id="QCT21003.1"/>
    </source>
</evidence>
<feature type="modified residue" description="4-aspartylphosphate" evidence="6">
    <location>
        <position position="53"/>
    </location>
</feature>
<proteinExistence type="predicted"/>
<feature type="domain" description="HTH luxR-type" evidence="7">
    <location>
        <begin position="141"/>
        <end position="206"/>
    </location>
</feature>
<dbReference type="PRINTS" id="PR00038">
    <property type="entry name" value="HTHLUXR"/>
</dbReference>
<dbReference type="PANTHER" id="PTHR43214">
    <property type="entry name" value="TWO-COMPONENT RESPONSE REGULATOR"/>
    <property type="match status" value="1"/>
</dbReference>
<dbReference type="InterPro" id="IPR000792">
    <property type="entry name" value="Tscrpt_reg_LuxR_C"/>
</dbReference>
<dbReference type="EMBL" id="CP040428">
    <property type="protein sequence ID" value="QCT21003.1"/>
    <property type="molecule type" value="Genomic_DNA"/>
</dbReference>
<dbReference type="PANTHER" id="PTHR43214:SF41">
    <property type="entry name" value="NITRATE_NITRITE RESPONSE REGULATOR PROTEIN NARP"/>
    <property type="match status" value="1"/>
</dbReference>
<dbReference type="InterPro" id="IPR016032">
    <property type="entry name" value="Sig_transdc_resp-reg_C-effctor"/>
</dbReference>
<dbReference type="Gene3D" id="3.40.50.2300">
    <property type="match status" value="1"/>
</dbReference>
<dbReference type="GO" id="GO:0000160">
    <property type="term" value="P:phosphorelay signal transduction system"/>
    <property type="evidence" value="ECO:0007669"/>
    <property type="project" value="InterPro"/>
</dbReference>
<evidence type="ECO:0000256" key="2">
    <source>
        <dbReference type="ARBA" id="ARBA00023012"/>
    </source>
</evidence>
<dbReference type="InterPro" id="IPR001789">
    <property type="entry name" value="Sig_transdc_resp-reg_receiver"/>
</dbReference>
<dbReference type="CDD" id="cd17535">
    <property type="entry name" value="REC_NarL-like"/>
    <property type="match status" value="1"/>
</dbReference>
<dbReference type="AlphaFoldDB" id="A0A4P8YLE6"/>
<dbReference type="PROSITE" id="PS50110">
    <property type="entry name" value="RESPONSE_REGULATORY"/>
    <property type="match status" value="1"/>
</dbReference>
<evidence type="ECO:0000256" key="1">
    <source>
        <dbReference type="ARBA" id="ARBA00022553"/>
    </source>
</evidence>
<dbReference type="KEGG" id="izh:FEM41_15795"/>
<evidence type="ECO:0000256" key="3">
    <source>
        <dbReference type="ARBA" id="ARBA00023015"/>
    </source>
</evidence>
<reference evidence="9 10" key="1">
    <citation type="submission" date="2019-05" db="EMBL/GenBank/DDBJ databases">
        <title>Complete genome sequence of Izhakiella calystegiae KSNA2, an endophyte isolated from beach morning glory (Calystegia soldanella).</title>
        <authorList>
            <person name="Jiang L."/>
            <person name="Jeong J.C."/>
            <person name="Kim C.Y."/>
            <person name="Kim D.H."/>
            <person name="Kim S.W."/>
            <person name="Lee j."/>
        </authorList>
    </citation>
    <scope>NUCLEOTIDE SEQUENCE [LARGE SCALE GENOMIC DNA]</scope>
    <source>
        <strain evidence="9 10">KSNA2</strain>
    </source>
</reference>
<dbReference type="GO" id="GO:0006355">
    <property type="term" value="P:regulation of DNA-templated transcription"/>
    <property type="evidence" value="ECO:0007669"/>
    <property type="project" value="InterPro"/>
</dbReference>
<protein>
    <submittedName>
        <fullName evidence="9">Response regulator transcription factor</fullName>
    </submittedName>
</protein>
<keyword evidence="4" id="KW-0238">DNA-binding</keyword>
<dbReference type="SUPFAM" id="SSF46894">
    <property type="entry name" value="C-terminal effector domain of the bipartite response regulators"/>
    <property type="match status" value="1"/>
</dbReference>
<evidence type="ECO:0000256" key="5">
    <source>
        <dbReference type="ARBA" id="ARBA00023163"/>
    </source>
</evidence>
<evidence type="ECO:0000256" key="4">
    <source>
        <dbReference type="ARBA" id="ARBA00023125"/>
    </source>
</evidence>
<dbReference type="OrthoDB" id="9796655at2"/>
<name>A0A4P8YLE6_9ENTR</name>
<dbReference type="InterPro" id="IPR039420">
    <property type="entry name" value="WalR-like"/>
</dbReference>
<dbReference type="Proteomes" id="UP000302163">
    <property type="component" value="Chromosome"/>
</dbReference>
<keyword evidence="1 6" id="KW-0597">Phosphoprotein</keyword>
<keyword evidence="3" id="KW-0805">Transcription regulation</keyword>
<dbReference type="RefSeq" id="WP_138097150.1">
    <property type="nucleotide sequence ID" value="NZ_CP040428.1"/>
</dbReference>
<dbReference type="PROSITE" id="PS50043">
    <property type="entry name" value="HTH_LUXR_2"/>
    <property type="match status" value="1"/>
</dbReference>
<dbReference type="GO" id="GO:0003677">
    <property type="term" value="F:DNA binding"/>
    <property type="evidence" value="ECO:0007669"/>
    <property type="project" value="UniProtKB-KW"/>
</dbReference>
<evidence type="ECO:0000256" key="6">
    <source>
        <dbReference type="PROSITE-ProRule" id="PRU00169"/>
    </source>
</evidence>
<feature type="domain" description="Response regulatory" evidence="8">
    <location>
        <begin position="3"/>
        <end position="118"/>
    </location>
</feature>
<keyword evidence="2" id="KW-0902">Two-component regulatory system</keyword>
<keyword evidence="5" id="KW-0804">Transcription</keyword>
<dbReference type="SUPFAM" id="SSF52172">
    <property type="entry name" value="CheY-like"/>
    <property type="match status" value="1"/>
</dbReference>
<dbReference type="SMART" id="SM00421">
    <property type="entry name" value="HTH_LUXR"/>
    <property type="match status" value="1"/>
</dbReference>
<accession>A0A4P8YLE6</accession>
<dbReference type="Pfam" id="PF00196">
    <property type="entry name" value="GerE"/>
    <property type="match status" value="1"/>
</dbReference>
<organism evidence="9 10">
    <name type="scientific">Jejubacter calystegiae</name>
    <dbReference type="NCBI Taxonomy" id="2579935"/>
    <lineage>
        <taxon>Bacteria</taxon>
        <taxon>Pseudomonadati</taxon>
        <taxon>Pseudomonadota</taxon>
        <taxon>Gammaproteobacteria</taxon>
        <taxon>Enterobacterales</taxon>
        <taxon>Enterobacteriaceae</taxon>
        <taxon>Jejubacter</taxon>
    </lineage>
</organism>
<dbReference type="InterPro" id="IPR011006">
    <property type="entry name" value="CheY-like_superfamily"/>
</dbReference>
<evidence type="ECO:0000313" key="10">
    <source>
        <dbReference type="Proteomes" id="UP000302163"/>
    </source>
</evidence>
<dbReference type="CDD" id="cd06170">
    <property type="entry name" value="LuxR_C_like"/>
    <property type="match status" value="1"/>
</dbReference>
<sequence length="209" mass="23308">MKKVIIVDDHPVIRFAVKMLLERSGMEVIAETDNGVDALQKTRDLAPDLVLLDIGLPKVDGFQVLQRLRALDMPLKILILTSQQSAHFAQRCQKAGADGFVTKSDDLSELLDAIRIVMRDYSFFPQTAYATSSAQIIATDDGQLLSQLSDRELSVLIFIAEGLGNKQIGDRLLLSEKTISTYKHRLKTKLNAQTVIELIDFARRNQLIG</sequence>
<evidence type="ECO:0000259" key="7">
    <source>
        <dbReference type="PROSITE" id="PS50043"/>
    </source>
</evidence>
<dbReference type="PROSITE" id="PS00622">
    <property type="entry name" value="HTH_LUXR_1"/>
    <property type="match status" value="1"/>
</dbReference>
<gene>
    <name evidence="9" type="ORF">FEM41_15795</name>
</gene>
<dbReference type="InterPro" id="IPR058245">
    <property type="entry name" value="NreC/VraR/RcsB-like_REC"/>
</dbReference>
<evidence type="ECO:0000259" key="8">
    <source>
        <dbReference type="PROSITE" id="PS50110"/>
    </source>
</evidence>
<dbReference type="Pfam" id="PF00072">
    <property type="entry name" value="Response_reg"/>
    <property type="match status" value="1"/>
</dbReference>